<dbReference type="PROSITE" id="PS51686">
    <property type="entry name" value="SAM_MT_RSMB_NOP"/>
    <property type="match status" value="1"/>
</dbReference>
<organism evidence="8 9">
    <name type="scientific">Nicrophorus vespilloides</name>
    <name type="common">Boreal carrion beetle</name>
    <dbReference type="NCBI Taxonomy" id="110193"/>
    <lineage>
        <taxon>Eukaryota</taxon>
        <taxon>Metazoa</taxon>
        <taxon>Ecdysozoa</taxon>
        <taxon>Arthropoda</taxon>
        <taxon>Hexapoda</taxon>
        <taxon>Insecta</taxon>
        <taxon>Pterygota</taxon>
        <taxon>Neoptera</taxon>
        <taxon>Endopterygota</taxon>
        <taxon>Coleoptera</taxon>
        <taxon>Polyphaga</taxon>
        <taxon>Staphyliniformia</taxon>
        <taxon>Silphidae</taxon>
        <taxon>Nicrophorinae</taxon>
        <taxon>Nicrophorus</taxon>
    </lineage>
</organism>
<dbReference type="Pfam" id="PF01189">
    <property type="entry name" value="Methyltr_RsmB-F"/>
    <property type="match status" value="1"/>
</dbReference>
<evidence type="ECO:0000313" key="9">
    <source>
        <dbReference type="RefSeq" id="XP_017779861.1"/>
    </source>
</evidence>
<gene>
    <name evidence="9" type="primary">LOC108565088</name>
</gene>
<proteinExistence type="inferred from homology"/>
<feature type="binding site" evidence="5">
    <location>
        <position position="262"/>
    </location>
    <ligand>
        <name>S-adenosyl-L-methionine</name>
        <dbReference type="ChEBI" id="CHEBI:59789"/>
    </ligand>
</feature>
<evidence type="ECO:0000256" key="1">
    <source>
        <dbReference type="ARBA" id="ARBA00022603"/>
    </source>
</evidence>
<keyword evidence="2 5" id="KW-0808">Transferase</keyword>
<dbReference type="InterPro" id="IPR048889">
    <property type="entry name" value="NSUN5_RCM1_N"/>
</dbReference>
<keyword evidence="1 5" id="KW-0489">Methyltransferase</keyword>
<dbReference type="RefSeq" id="XP_017779861.1">
    <property type="nucleotide sequence ID" value="XM_017924372.1"/>
</dbReference>
<dbReference type="Gene3D" id="3.40.50.150">
    <property type="entry name" value="Vaccinia Virus protein VP39"/>
    <property type="match status" value="1"/>
</dbReference>
<dbReference type="Pfam" id="PF21148">
    <property type="entry name" value="NSUN5_fdxn-like"/>
    <property type="match status" value="1"/>
</dbReference>
<dbReference type="Pfam" id="PF21153">
    <property type="entry name" value="NSUN5_N"/>
    <property type="match status" value="1"/>
</dbReference>
<feature type="compositionally biased region" description="Basic and acidic residues" evidence="6">
    <location>
        <begin position="592"/>
        <end position="616"/>
    </location>
</feature>
<feature type="compositionally biased region" description="Acidic residues" evidence="6">
    <location>
        <begin position="536"/>
        <end position="550"/>
    </location>
</feature>
<keyword evidence="4 5" id="KW-0694">RNA-binding</keyword>
<feature type="binding site" evidence="5">
    <location>
        <begin position="238"/>
        <end position="244"/>
    </location>
    <ligand>
        <name>S-adenosyl-L-methionine</name>
        <dbReference type="ChEBI" id="CHEBI:59789"/>
    </ligand>
</feature>
<evidence type="ECO:0000259" key="7">
    <source>
        <dbReference type="PROSITE" id="PS51686"/>
    </source>
</evidence>
<feature type="compositionally biased region" description="Polar residues" evidence="6">
    <location>
        <begin position="447"/>
        <end position="456"/>
    </location>
</feature>
<keyword evidence="3 5" id="KW-0949">S-adenosyl-L-methionine</keyword>
<feature type="binding site" evidence="5">
    <location>
        <position position="307"/>
    </location>
    <ligand>
        <name>S-adenosyl-L-methionine</name>
        <dbReference type="ChEBI" id="CHEBI:59789"/>
    </ligand>
</feature>
<feature type="domain" description="SAM-dependent MTase RsmB/NOP-type" evidence="7">
    <location>
        <begin position="124"/>
        <end position="431"/>
    </location>
</feature>
<dbReference type="InterPro" id="IPR049561">
    <property type="entry name" value="NSUN5_7_fdxn-like"/>
</dbReference>
<accession>A0ABM1MZ61</accession>
<keyword evidence="8" id="KW-1185">Reference proteome</keyword>
<evidence type="ECO:0000256" key="2">
    <source>
        <dbReference type="ARBA" id="ARBA00022679"/>
    </source>
</evidence>
<evidence type="ECO:0000313" key="8">
    <source>
        <dbReference type="Proteomes" id="UP000695000"/>
    </source>
</evidence>
<sequence>MLEHSIKVPRSYKAAARILKTSKLDGKGVKNVLYDLGSKEKNLKMIYALVMETMKRFELIDRMMKESELLEKEPRFDPWLARILITELVWRKQSLPGESKPIQTVLAYEQKLRAACADDAEPEIEDVAEVEIPRYVRVNTLKVSTQEAIGNFCDDGWSLVYHEDKSDYRGFLERIGNLEEYEFMVDLHLEDVLIFPPRTEFFRHAGYRDNLIILQDKASCLPVKLLEAPKGSTVLDMCAAPGNKTTQIAATIGDEGVIYAVERSMERKVTLDKIVESSGATCVKTICKDVLNIKGEDVPGVEYILVDPSCSGSGIRSHVNGGEEVGGNVALAARLRKLANFQILILKHAMRAFPLARRVVYSTCSIYPEENEEVVQDVIRSNPNFRLVNAGDLLPASWINFGTGPVGEKCIYCRPNIDRTSGFFVAVFEKVQEGEVNEFFKPREPTANANDPNSNSGDKRRNRRRFLNGTVELPPENVDQIQKNTNEEQESNTNKKRKIEHVENETEFGTNVALSKKDKKKKKKNTGNENNCDTVDANEIEDVNDVEIGEDTASKKEKKNKDKNSVEETDVSKAKISDDKLSKKEKKKRKRLAENEKDEDFKQTEEDVTISEDKMSKKEKKKRKLQTEQSETDFSKSTKDSEVEDSSCVQTNDDKLSKKERKKKKKMELQNINDSVVEADITNVQIDEEKLSKKKKKKSTKNVEEVVDEQTEQNASKKDKSKKKSK</sequence>
<dbReference type="PANTHER" id="PTHR22807:SF4">
    <property type="entry name" value="28S RRNA (CYTOSINE-C(5))-METHYLTRANSFERASE"/>
    <property type="match status" value="1"/>
</dbReference>
<protein>
    <submittedName>
        <fullName evidence="9">Probable 28S rRNA (Cytosine-C(5))-methyltransferase</fullName>
    </submittedName>
</protein>
<feature type="compositionally biased region" description="Basic and acidic residues" evidence="6">
    <location>
        <begin position="552"/>
        <end position="582"/>
    </location>
</feature>
<name>A0ABM1MZ61_NICVS</name>
<feature type="binding site" evidence="5">
    <location>
        <position position="289"/>
    </location>
    <ligand>
        <name>S-adenosyl-L-methionine</name>
        <dbReference type="ChEBI" id="CHEBI:59789"/>
    </ligand>
</feature>
<feature type="region of interest" description="Disordered" evidence="6">
    <location>
        <begin position="439"/>
        <end position="726"/>
    </location>
</feature>
<evidence type="ECO:0000256" key="3">
    <source>
        <dbReference type="ARBA" id="ARBA00022691"/>
    </source>
</evidence>
<dbReference type="GeneID" id="108565088"/>
<dbReference type="InterPro" id="IPR001678">
    <property type="entry name" value="MeTrfase_RsmB-F_NOP2_dom"/>
</dbReference>
<feature type="active site" description="Nucleophile" evidence="5">
    <location>
        <position position="364"/>
    </location>
</feature>
<dbReference type="InterPro" id="IPR023267">
    <property type="entry name" value="RCMT"/>
</dbReference>
<dbReference type="Proteomes" id="UP000695000">
    <property type="component" value="Unplaced"/>
</dbReference>
<evidence type="ECO:0000256" key="4">
    <source>
        <dbReference type="ARBA" id="ARBA00022884"/>
    </source>
</evidence>
<dbReference type="PRINTS" id="PR02008">
    <property type="entry name" value="RCMTFAMILY"/>
</dbReference>
<comment type="similarity">
    <text evidence="5">Belongs to the class I-like SAM-binding methyltransferase superfamily. RsmB/NOP family.</text>
</comment>
<reference evidence="9" key="1">
    <citation type="submission" date="2025-08" db="UniProtKB">
        <authorList>
            <consortium name="RefSeq"/>
        </authorList>
    </citation>
    <scope>IDENTIFICATION</scope>
    <source>
        <tissue evidence="9">Whole Larva</tissue>
    </source>
</reference>
<dbReference type="InterPro" id="IPR049560">
    <property type="entry name" value="MeTrfase_RsmB-F_NOP2_cat"/>
</dbReference>
<dbReference type="SUPFAM" id="SSF53335">
    <property type="entry name" value="S-adenosyl-L-methionine-dependent methyltransferases"/>
    <property type="match status" value="1"/>
</dbReference>
<dbReference type="Gene3D" id="3.30.70.1170">
    <property type="entry name" value="Sun protein, domain 3"/>
    <property type="match status" value="1"/>
</dbReference>
<evidence type="ECO:0000256" key="5">
    <source>
        <dbReference type="PROSITE-ProRule" id="PRU01023"/>
    </source>
</evidence>
<dbReference type="PANTHER" id="PTHR22807">
    <property type="entry name" value="NOP2 YEAST -RELATED NOL1/NOP2/FMU SUN DOMAIN-CONTAINING"/>
    <property type="match status" value="1"/>
</dbReference>
<evidence type="ECO:0000256" key="6">
    <source>
        <dbReference type="SAM" id="MobiDB-lite"/>
    </source>
</evidence>
<dbReference type="InterPro" id="IPR029063">
    <property type="entry name" value="SAM-dependent_MTases_sf"/>
</dbReference>